<evidence type="ECO:0000313" key="3">
    <source>
        <dbReference type="Proteomes" id="UP001202328"/>
    </source>
</evidence>
<dbReference type="PROSITE" id="PS51257">
    <property type="entry name" value="PROKAR_LIPOPROTEIN"/>
    <property type="match status" value="1"/>
</dbReference>
<dbReference type="EMBL" id="JAJJMB010008429">
    <property type="protein sequence ID" value="KAI3923714.1"/>
    <property type="molecule type" value="Genomic_DNA"/>
</dbReference>
<name>A0AAD4SVC9_9MAGN</name>
<dbReference type="AlphaFoldDB" id="A0AAD4SVC9"/>
<reference evidence="2" key="1">
    <citation type="submission" date="2022-04" db="EMBL/GenBank/DDBJ databases">
        <title>A functionally conserved STORR gene fusion in Papaver species that diverged 16.8 million years ago.</title>
        <authorList>
            <person name="Catania T."/>
        </authorList>
    </citation>
    <scope>NUCLEOTIDE SEQUENCE</scope>
    <source>
        <strain evidence="2">S-188037</strain>
    </source>
</reference>
<protein>
    <submittedName>
        <fullName evidence="2">Uncharacterized protein</fullName>
    </submittedName>
</protein>
<evidence type="ECO:0000256" key="1">
    <source>
        <dbReference type="SAM" id="MobiDB-lite"/>
    </source>
</evidence>
<keyword evidence="3" id="KW-1185">Reference proteome</keyword>
<accession>A0AAD4SVC9</accession>
<sequence length="151" mass="16546">MVGAVKTRRNLFKTELFVLISVFSSCNILKLKLPGVEAVRPLQGDMTMTTKYMEVDNNKKIELITRHQPLQIAPAPDQARVPDRGTPAPDPAPVPDRRIPIPDPRTPSSCTNFPRPVDGGRCPSNNAMETTNFAVLENFNVVIAPALPSST</sequence>
<feature type="region of interest" description="Disordered" evidence="1">
    <location>
        <begin position="69"/>
        <end position="115"/>
    </location>
</feature>
<evidence type="ECO:0000313" key="2">
    <source>
        <dbReference type="EMBL" id="KAI3923714.1"/>
    </source>
</evidence>
<organism evidence="2 3">
    <name type="scientific">Papaver atlanticum</name>
    <dbReference type="NCBI Taxonomy" id="357466"/>
    <lineage>
        <taxon>Eukaryota</taxon>
        <taxon>Viridiplantae</taxon>
        <taxon>Streptophyta</taxon>
        <taxon>Embryophyta</taxon>
        <taxon>Tracheophyta</taxon>
        <taxon>Spermatophyta</taxon>
        <taxon>Magnoliopsida</taxon>
        <taxon>Ranunculales</taxon>
        <taxon>Papaveraceae</taxon>
        <taxon>Papaveroideae</taxon>
        <taxon>Papaver</taxon>
    </lineage>
</organism>
<gene>
    <name evidence="2" type="ORF">MKW98_011344</name>
</gene>
<dbReference type="Proteomes" id="UP001202328">
    <property type="component" value="Unassembled WGS sequence"/>
</dbReference>
<comment type="caution">
    <text evidence="2">The sequence shown here is derived from an EMBL/GenBank/DDBJ whole genome shotgun (WGS) entry which is preliminary data.</text>
</comment>
<proteinExistence type="predicted"/>